<protein>
    <submittedName>
        <fullName evidence="2">NUDIX domain-containing protein</fullName>
    </submittedName>
</protein>
<dbReference type="PROSITE" id="PS51462">
    <property type="entry name" value="NUDIX"/>
    <property type="match status" value="1"/>
</dbReference>
<dbReference type="RefSeq" id="WP_145288410.1">
    <property type="nucleotide sequence ID" value="NZ_VMSJ01000003.1"/>
</dbReference>
<gene>
    <name evidence="2" type="ORF">FO441_08045</name>
</gene>
<dbReference type="InterPro" id="IPR000086">
    <property type="entry name" value="NUDIX_hydrolase_dom"/>
</dbReference>
<dbReference type="PANTHER" id="PTHR10885:SF0">
    <property type="entry name" value="ISOPENTENYL-DIPHOSPHATE DELTA-ISOMERASE"/>
    <property type="match status" value="1"/>
</dbReference>
<reference evidence="2 3" key="1">
    <citation type="submission" date="2019-07" db="EMBL/GenBank/DDBJ databases">
        <title>Salinicoccus cyprini sp. nov., isolated from gastro-intestinal tract of mirror carp, Cyprinus carpio var. specularis, collected from Gobind Sagar Reservoir, Himachal Pradesh, India.</title>
        <authorList>
            <person name="Talwar C."/>
            <person name="Singh A.K."/>
            <person name="Lal R."/>
            <person name="Negi R.K."/>
        </authorList>
    </citation>
    <scope>NUCLEOTIDE SEQUENCE [LARGE SCALE GENOMIC DNA]</scope>
    <source>
        <strain evidence="2 3">CT19</strain>
    </source>
</reference>
<accession>A0A558ATR2</accession>
<dbReference type="Proteomes" id="UP000315103">
    <property type="component" value="Unassembled WGS sequence"/>
</dbReference>
<dbReference type="PANTHER" id="PTHR10885">
    <property type="entry name" value="ISOPENTENYL-DIPHOSPHATE DELTA-ISOMERASE"/>
    <property type="match status" value="1"/>
</dbReference>
<keyword evidence="3" id="KW-1185">Reference proteome</keyword>
<dbReference type="Gene3D" id="3.90.79.10">
    <property type="entry name" value="Nucleoside Triphosphate Pyrophosphohydrolase"/>
    <property type="match status" value="1"/>
</dbReference>
<evidence type="ECO:0000313" key="3">
    <source>
        <dbReference type="Proteomes" id="UP000315103"/>
    </source>
</evidence>
<name>A0A558ATR2_9STAP</name>
<dbReference type="EMBL" id="VMSJ01000003">
    <property type="protein sequence ID" value="TVT27650.1"/>
    <property type="molecule type" value="Genomic_DNA"/>
</dbReference>
<feature type="domain" description="Nudix hydrolase" evidence="1">
    <location>
        <begin position="28"/>
        <end position="157"/>
    </location>
</feature>
<proteinExistence type="predicted"/>
<dbReference type="InterPro" id="IPR015797">
    <property type="entry name" value="NUDIX_hydrolase-like_dom_sf"/>
</dbReference>
<organism evidence="2 3">
    <name type="scientific">Salinicoccus cyprini</name>
    <dbReference type="NCBI Taxonomy" id="2493691"/>
    <lineage>
        <taxon>Bacteria</taxon>
        <taxon>Bacillati</taxon>
        <taxon>Bacillota</taxon>
        <taxon>Bacilli</taxon>
        <taxon>Bacillales</taxon>
        <taxon>Staphylococcaceae</taxon>
        <taxon>Salinicoccus</taxon>
    </lineage>
</organism>
<dbReference type="Pfam" id="PF00293">
    <property type="entry name" value="NUDIX"/>
    <property type="match status" value="1"/>
</dbReference>
<evidence type="ECO:0000259" key="1">
    <source>
        <dbReference type="PROSITE" id="PS51462"/>
    </source>
</evidence>
<dbReference type="AlphaFoldDB" id="A0A558ATR2"/>
<dbReference type="GO" id="GO:0003824">
    <property type="term" value="F:catalytic activity"/>
    <property type="evidence" value="ECO:0007669"/>
    <property type="project" value="UniProtKB-ARBA"/>
</dbReference>
<sequence>METWDIYDVARNKMNKTMVRGNQLAPGEYHMVVHVCIFNTSGEMLIQQRQPFKEGWPDMWDVTVGGSALSGDTSQMAAERETLEEIGLKLNLENVRPTMTMNFGRGFDDIYLIEMDVDIRELSLQYEEVKDVKWASKAEVLEMIEAGTFIPYEQNLIRLYFDLVNRQGAVRS</sequence>
<comment type="caution">
    <text evidence="2">The sequence shown here is derived from an EMBL/GenBank/DDBJ whole genome shotgun (WGS) entry which is preliminary data.</text>
</comment>
<dbReference type="CDD" id="cd04693">
    <property type="entry name" value="NUDIX_Hydrolase"/>
    <property type="match status" value="1"/>
</dbReference>
<dbReference type="OrthoDB" id="9786032at2"/>
<dbReference type="SUPFAM" id="SSF55811">
    <property type="entry name" value="Nudix"/>
    <property type="match status" value="1"/>
</dbReference>
<evidence type="ECO:0000313" key="2">
    <source>
        <dbReference type="EMBL" id="TVT27650.1"/>
    </source>
</evidence>